<keyword evidence="2" id="KW-1185">Reference proteome</keyword>
<dbReference type="EMBL" id="KI631414">
    <property type="protein sequence ID" value="EYU28442.1"/>
    <property type="molecule type" value="Genomic_DNA"/>
</dbReference>
<sequence>MWATLGLSFFLSLQT</sequence>
<proteinExistence type="predicted"/>
<evidence type="ECO:0000313" key="1">
    <source>
        <dbReference type="EMBL" id="EYU28442.1"/>
    </source>
</evidence>
<gene>
    <name evidence="1" type="ORF">MIMGU_mgv1a0093072mg</name>
</gene>
<dbReference type="Proteomes" id="UP000030748">
    <property type="component" value="Unassembled WGS sequence"/>
</dbReference>
<feature type="non-terminal residue" evidence="1">
    <location>
        <position position="15"/>
    </location>
</feature>
<evidence type="ECO:0000313" key="2">
    <source>
        <dbReference type="Proteomes" id="UP000030748"/>
    </source>
</evidence>
<accession>A0A022QIG1</accession>
<reference evidence="1 2" key="1">
    <citation type="journal article" date="2013" name="Proc. Natl. Acad. Sci. U.S.A.">
        <title>Fine-scale variation in meiotic recombination in Mimulus inferred from population shotgun sequencing.</title>
        <authorList>
            <person name="Hellsten U."/>
            <person name="Wright K.M."/>
            <person name="Jenkins J."/>
            <person name="Shu S."/>
            <person name="Yuan Y."/>
            <person name="Wessler S.R."/>
            <person name="Schmutz J."/>
            <person name="Willis J.H."/>
            <person name="Rokhsar D.S."/>
        </authorList>
    </citation>
    <scope>NUCLEOTIDE SEQUENCE [LARGE SCALE GENOMIC DNA]</scope>
    <source>
        <strain evidence="2">cv. DUN x IM62</strain>
    </source>
</reference>
<organism evidence="1 2">
    <name type="scientific">Erythranthe guttata</name>
    <name type="common">Yellow monkey flower</name>
    <name type="synonym">Mimulus guttatus</name>
    <dbReference type="NCBI Taxonomy" id="4155"/>
    <lineage>
        <taxon>Eukaryota</taxon>
        <taxon>Viridiplantae</taxon>
        <taxon>Streptophyta</taxon>
        <taxon>Embryophyta</taxon>
        <taxon>Tracheophyta</taxon>
        <taxon>Spermatophyta</taxon>
        <taxon>Magnoliopsida</taxon>
        <taxon>eudicotyledons</taxon>
        <taxon>Gunneridae</taxon>
        <taxon>Pentapetalae</taxon>
        <taxon>asterids</taxon>
        <taxon>lamiids</taxon>
        <taxon>Lamiales</taxon>
        <taxon>Phrymaceae</taxon>
        <taxon>Erythranthe</taxon>
    </lineage>
</organism>
<protein>
    <submittedName>
        <fullName evidence="1">Uncharacterized protein</fullName>
    </submittedName>
</protein>
<name>A0A022QIG1_ERYGU</name>